<name>A0A9X3NFW7_9ACTN</name>
<feature type="signal peptide" evidence="1">
    <location>
        <begin position="1"/>
        <end position="24"/>
    </location>
</feature>
<evidence type="ECO:0000313" key="4">
    <source>
        <dbReference type="Proteomes" id="UP001147653"/>
    </source>
</evidence>
<organism evidence="3 4">
    <name type="scientific">Solirubrobacter phytolaccae</name>
    <dbReference type="NCBI Taxonomy" id="1404360"/>
    <lineage>
        <taxon>Bacteria</taxon>
        <taxon>Bacillati</taxon>
        <taxon>Actinomycetota</taxon>
        <taxon>Thermoleophilia</taxon>
        <taxon>Solirubrobacterales</taxon>
        <taxon>Solirubrobacteraceae</taxon>
        <taxon>Solirubrobacter</taxon>
    </lineage>
</organism>
<dbReference type="PROSITE" id="PS50093">
    <property type="entry name" value="PKD"/>
    <property type="match status" value="1"/>
</dbReference>
<dbReference type="CDD" id="cd00146">
    <property type="entry name" value="PKD"/>
    <property type="match status" value="1"/>
</dbReference>
<proteinExistence type="predicted"/>
<comment type="caution">
    <text evidence="3">The sequence shown here is derived from an EMBL/GenBank/DDBJ whole genome shotgun (WGS) entry which is preliminary data.</text>
</comment>
<reference evidence="3" key="1">
    <citation type="submission" date="2022-10" db="EMBL/GenBank/DDBJ databases">
        <title>The WGS of Solirubrobacter phytolaccae KCTC 29190.</title>
        <authorList>
            <person name="Jiang Z."/>
        </authorList>
    </citation>
    <scope>NUCLEOTIDE SEQUENCE</scope>
    <source>
        <strain evidence="3">KCTC 29190</strain>
    </source>
</reference>
<dbReference type="Pfam" id="PF18911">
    <property type="entry name" value="PKD_4"/>
    <property type="match status" value="1"/>
</dbReference>
<accession>A0A9X3NFW7</accession>
<protein>
    <submittedName>
        <fullName evidence="3">PKD domain-containing protein</fullName>
    </submittedName>
</protein>
<feature type="domain" description="PKD" evidence="2">
    <location>
        <begin position="292"/>
        <end position="372"/>
    </location>
</feature>
<keyword evidence="4" id="KW-1185">Reference proteome</keyword>
<dbReference type="SUPFAM" id="SSF49299">
    <property type="entry name" value="PKD domain"/>
    <property type="match status" value="1"/>
</dbReference>
<dbReference type="GO" id="GO:0005975">
    <property type="term" value="P:carbohydrate metabolic process"/>
    <property type="evidence" value="ECO:0007669"/>
    <property type="project" value="UniProtKB-ARBA"/>
</dbReference>
<dbReference type="InterPro" id="IPR000601">
    <property type="entry name" value="PKD_dom"/>
</dbReference>
<gene>
    <name evidence="3" type="ORF">OJ997_33935</name>
</gene>
<dbReference type="InterPro" id="IPR013783">
    <property type="entry name" value="Ig-like_fold"/>
</dbReference>
<dbReference type="EMBL" id="JAPDDP010000109">
    <property type="protein sequence ID" value="MDA0185356.1"/>
    <property type="molecule type" value="Genomic_DNA"/>
</dbReference>
<dbReference type="Proteomes" id="UP001147653">
    <property type="component" value="Unassembled WGS sequence"/>
</dbReference>
<dbReference type="RefSeq" id="WP_270029856.1">
    <property type="nucleotide sequence ID" value="NZ_JAPDDP010000109.1"/>
</dbReference>
<evidence type="ECO:0000256" key="1">
    <source>
        <dbReference type="SAM" id="SignalP"/>
    </source>
</evidence>
<feature type="chain" id="PRO_5040943013" evidence="1">
    <location>
        <begin position="25"/>
        <end position="372"/>
    </location>
</feature>
<evidence type="ECO:0000259" key="2">
    <source>
        <dbReference type="PROSITE" id="PS50093"/>
    </source>
</evidence>
<keyword evidence="1" id="KW-0732">Signal</keyword>
<evidence type="ECO:0000313" key="3">
    <source>
        <dbReference type="EMBL" id="MDA0185356.1"/>
    </source>
</evidence>
<dbReference type="Gene3D" id="2.60.40.10">
    <property type="entry name" value="Immunoglobulins"/>
    <property type="match status" value="1"/>
</dbReference>
<sequence>MLRKTLLVAAVGAAALAVPGMASAATTIDAFTNNLASETESLGTYHLGGTDVLGLSDWDVDVTSKATWTAGLQTHVLWDAAKVRQGQSLAVSRFTPLVNGTMKVSWKVSGNVEVGDLGGGSFATKNLSVEATCLPATLGDGATCTANSPALYLIKTPGLPGSPYVKLVLKTKFQITPEGVITNRTVNFGTGPSAASLPLSQGINAETLKVPCGPVGAGASYRLSNLHYAPKVSATQQPTIQVGLMDPVFGAIETPALVDQGFGPTIKANPAFDLTGTGHTTDLGDVLPNNVKPMIASPSIFQGDAGVPISFYASVASQCDIESYVWKFSNGTTSYGREPQRVFSTPGTYSGQLIVTDESGLKGQRDFTVKVY</sequence>
<dbReference type="InterPro" id="IPR035986">
    <property type="entry name" value="PKD_dom_sf"/>
</dbReference>
<dbReference type="AlphaFoldDB" id="A0A9X3NFW7"/>